<reference evidence="2" key="1">
    <citation type="journal article" date="2008" name="Nature">
        <title>The amphioxus genome and the evolution of the chordate karyotype.</title>
        <authorList>
            <consortium name="US DOE Joint Genome Institute (JGI-PGF)"/>
            <person name="Putnam N.H."/>
            <person name="Butts T."/>
            <person name="Ferrier D.E.K."/>
            <person name="Furlong R.F."/>
            <person name="Hellsten U."/>
            <person name="Kawashima T."/>
            <person name="Robinson-Rechavi M."/>
            <person name="Shoguchi E."/>
            <person name="Terry A."/>
            <person name="Yu J.-K."/>
            <person name="Benito-Gutierrez E.L."/>
            <person name="Dubchak I."/>
            <person name="Garcia-Fernandez J."/>
            <person name="Gibson-Brown J.J."/>
            <person name="Grigoriev I.V."/>
            <person name="Horton A.C."/>
            <person name="de Jong P.J."/>
            <person name="Jurka J."/>
            <person name="Kapitonov V.V."/>
            <person name="Kohara Y."/>
            <person name="Kuroki Y."/>
            <person name="Lindquist E."/>
            <person name="Lucas S."/>
            <person name="Osoegawa K."/>
            <person name="Pennacchio L.A."/>
            <person name="Salamov A.A."/>
            <person name="Satou Y."/>
            <person name="Sauka-Spengler T."/>
            <person name="Schmutz J."/>
            <person name="Shin-I T."/>
            <person name="Toyoda A."/>
            <person name="Bronner-Fraser M."/>
            <person name="Fujiyama A."/>
            <person name="Holland L.Z."/>
            <person name="Holland P.W.H."/>
            <person name="Satoh N."/>
            <person name="Rokhsar D.S."/>
        </authorList>
    </citation>
    <scope>NUCLEOTIDE SEQUENCE [LARGE SCALE GENOMIC DNA]</scope>
    <source>
        <strain evidence="2">S238N-H82</strain>
        <tissue evidence="2">Testes</tissue>
    </source>
</reference>
<sequence length="617" mass="70082">MKGIPLPKLCKPLQGTTGEIYTGKHPDVTDFHCLAPSCEPRTGLFYRRKWKREGEENGELQVWRSQDSEPWTQTPRSRRRNVLNSSSDSEMTGEDEEDVKLCWITQRAMSYPIPQLPEGFHSGQTSLYLEHLIKPMDSSSAKRIRPSCSKQQSTTLMLRGMSDRSSMSYPSDGRDACQFAAASNGIVKANSSQQTKWTNSAIWSGKARRLPTVPTPMMSLRVVPPYQTRPTLGSGKCPFQIHPLPLKGQRFGHNAYNFDAKMIVSIFNEVGVGISYNEFRCITLDTAFHPFGILRAKTASTQVQTSNIPLQLQTTGPSTQCQPPDTCSNLRLVTEHFIYKAPSNHGGLHEPKVLLLCLSYHGEVEASILQRAENTKRITGTLPMPVWLSIWNDWNHEVFLYGLLGDDQRRALFKLCDIIGAITHPVVKKEKILVIQVAIDECLVLVERGYPCDVMRLKDSNKDSRRRQGPRWLSRTQRPHKHSRKLRQELEYSRRTSNHRLFAHMQETRREVYRLKTIPMAGVRQSINSYGRDLSTKMVHAQTILTIFDTAEPGDFQALIVSYVYTRDVEQASIKDMAAKWRKAQAPSARTPHPSRQPWRNCKKTTHVQGKDVGLSA</sequence>
<dbReference type="EMBL" id="GG666571">
    <property type="protein sequence ID" value="EEN53755.1"/>
    <property type="molecule type" value="Genomic_DNA"/>
</dbReference>
<protein>
    <submittedName>
        <fullName evidence="2">Uncharacterized protein</fullName>
    </submittedName>
</protein>
<proteinExistence type="predicted"/>
<feature type="region of interest" description="Disordered" evidence="1">
    <location>
        <begin position="57"/>
        <end position="96"/>
    </location>
</feature>
<feature type="region of interest" description="Disordered" evidence="1">
    <location>
        <begin position="585"/>
        <end position="617"/>
    </location>
</feature>
<feature type="compositionally biased region" description="Polar residues" evidence="1">
    <location>
        <begin position="63"/>
        <end position="75"/>
    </location>
</feature>
<dbReference type="AlphaFoldDB" id="C3Z156"/>
<feature type="region of interest" description="Disordered" evidence="1">
    <location>
        <begin position="460"/>
        <end position="487"/>
    </location>
</feature>
<name>C3Z156_BRAFL</name>
<dbReference type="InParanoid" id="C3Z156"/>
<organism>
    <name type="scientific">Branchiostoma floridae</name>
    <name type="common">Florida lancelet</name>
    <name type="synonym">Amphioxus</name>
    <dbReference type="NCBI Taxonomy" id="7739"/>
    <lineage>
        <taxon>Eukaryota</taxon>
        <taxon>Metazoa</taxon>
        <taxon>Chordata</taxon>
        <taxon>Cephalochordata</taxon>
        <taxon>Leptocardii</taxon>
        <taxon>Amphioxiformes</taxon>
        <taxon>Branchiostomatidae</taxon>
        <taxon>Branchiostoma</taxon>
    </lineage>
</organism>
<evidence type="ECO:0000256" key="1">
    <source>
        <dbReference type="SAM" id="MobiDB-lite"/>
    </source>
</evidence>
<evidence type="ECO:0000313" key="2">
    <source>
        <dbReference type="EMBL" id="EEN53755.1"/>
    </source>
</evidence>
<gene>
    <name evidence="2" type="ORF">BRAFLDRAFT_77354</name>
</gene>
<accession>C3Z156</accession>